<feature type="binding site" evidence="5">
    <location>
        <position position="205"/>
    </location>
    <ligand>
        <name>Na(+)</name>
        <dbReference type="ChEBI" id="CHEBI:29101"/>
    </ligand>
</feature>
<evidence type="ECO:0000256" key="2">
    <source>
        <dbReference type="ARBA" id="ARBA00022729"/>
    </source>
</evidence>
<dbReference type="AlphaFoldDB" id="A0A1H0L9R4"/>
<evidence type="ECO:0000313" key="7">
    <source>
        <dbReference type="EMBL" id="SHK69641.1"/>
    </source>
</evidence>
<feature type="binding site" evidence="5">
    <location>
        <position position="204"/>
    </location>
    <ligand>
        <name>substrate</name>
    </ligand>
</feature>
<dbReference type="PANTHER" id="PTHR33376">
    <property type="match status" value="1"/>
</dbReference>
<evidence type="ECO:0000256" key="5">
    <source>
        <dbReference type="PIRSR" id="PIRSR039026-2"/>
    </source>
</evidence>
<name>A0A1H0L9R4_9RHOB</name>
<protein>
    <submittedName>
        <fullName evidence="7">TRAP-type mannitol/chloroaromatic compound transport system, substrate-binding protein</fullName>
    </submittedName>
</protein>
<reference evidence="7 8" key="1">
    <citation type="submission" date="2016-11" db="EMBL/GenBank/DDBJ databases">
        <authorList>
            <person name="Varghese N."/>
            <person name="Submissions S."/>
        </authorList>
    </citation>
    <scope>NUCLEOTIDE SEQUENCE [LARGE SCALE GENOMIC DNA]</scope>
    <source>
        <strain evidence="7 8">DSM 29620</strain>
    </source>
</reference>
<evidence type="ECO:0000256" key="3">
    <source>
        <dbReference type="ARBA" id="ARBA00022764"/>
    </source>
</evidence>
<organism evidence="7 8">
    <name type="scientific">Lutimaribacter pacificus</name>
    <dbReference type="NCBI Taxonomy" id="391948"/>
    <lineage>
        <taxon>Bacteria</taxon>
        <taxon>Pseudomonadati</taxon>
        <taxon>Pseudomonadota</taxon>
        <taxon>Alphaproteobacteria</taxon>
        <taxon>Rhodobacterales</taxon>
        <taxon>Roseobacteraceae</taxon>
        <taxon>Lutimaribacter</taxon>
    </lineage>
</organism>
<dbReference type="Pfam" id="PF03480">
    <property type="entry name" value="DctP"/>
    <property type="match status" value="1"/>
</dbReference>
<dbReference type="InterPro" id="IPR026289">
    <property type="entry name" value="SBP_TakP-like"/>
</dbReference>
<dbReference type="RefSeq" id="WP_149789151.1">
    <property type="nucleotide sequence ID" value="NZ_FNIO01000007.1"/>
</dbReference>
<dbReference type="PANTHER" id="PTHR33376:SF5">
    <property type="entry name" value="EXTRACYTOPLASMIC SOLUTE RECEPTOR PROTEIN"/>
    <property type="match status" value="1"/>
</dbReference>
<gene>
    <name evidence="7" type="ORF">SAMN05444142_1083</name>
</gene>
<proteinExistence type="predicted"/>
<keyword evidence="2 6" id="KW-0732">Signal</keyword>
<dbReference type="NCBIfam" id="NF037995">
    <property type="entry name" value="TRAP_S1"/>
    <property type="match status" value="1"/>
</dbReference>
<dbReference type="GO" id="GO:0042597">
    <property type="term" value="C:periplasmic space"/>
    <property type="evidence" value="ECO:0007669"/>
    <property type="project" value="UniProtKB-SubCell"/>
</dbReference>
<keyword evidence="3" id="KW-0574">Periplasm</keyword>
<dbReference type="Gene3D" id="3.40.190.10">
    <property type="entry name" value="Periplasmic binding protein-like II"/>
    <property type="match status" value="1"/>
</dbReference>
<dbReference type="EMBL" id="FQZZ01000008">
    <property type="protein sequence ID" value="SHK69641.1"/>
    <property type="molecule type" value="Genomic_DNA"/>
</dbReference>
<evidence type="ECO:0000256" key="1">
    <source>
        <dbReference type="ARBA" id="ARBA00004418"/>
    </source>
</evidence>
<accession>A0A1H0L9R4</accession>
<keyword evidence="8" id="KW-1185">Reference proteome</keyword>
<dbReference type="Proteomes" id="UP000324252">
    <property type="component" value="Unassembled WGS sequence"/>
</dbReference>
<dbReference type="InterPro" id="IPR018389">
    <property type="entry name" value="DctP_fam"/>
</dbReference>
<dbReference type="GO" id="GO:0031317">
    <property type="term" value="C:tripartite ATP-independent periplasmic transporter complex"/>
    <property type="evidence" value="ECO:0007669"/>
    <property type="project" value="InterPro"/>
</dbReference>
<feature type="signal peptide" evidence="6">
    <location>
        <begin position="1"/>
        <end position="20"/>
    </location>
</feature>
<dbReference type="PIRSF" id="PIRSF039026">
    <property type="entry name" value="SiaP"/>
    <property type="match status" value="1"/>
</dbReference>
<evidence type="ECO:0000313" key="8">
    <source>
        <dbReference type="Proteomes" id="UP000324252"/>
    </source>
</evidence>
<dbReference type="CDD" id="cd13604">
    <property type="entry name" value="PBP2_TRAP_ketoacid_lactate_like"/>
    <property type="match status" value="1"/>
</dbReference>
<feature type="binding site" evidence="4">
    <location>
        <position position="146"/>
    </location>
    <ligand>
        <name>substrate</name>
    </ligand>
</feature>
<dbReference type="GO" id="GO:0055085">
    <property type="term" value="P:transmembrane transport"/>
    <property type="evidence" value="ECO:0007669"/>
    <property type="project" value="InterPro"/>
</dbReference>
<dbReference type="InterPro" id="IPR038404">
    <property type="entry name" value="TRAP_DctP_sf"/>
</dbReference>
<sequence>MFIRKMTFAAIMGAAATQVAAEDWNVQSAFPLSLPQIGTLGHWISDRIDVVSGGELTLTFQEPGAIVPPLEAFDAVQTGAVEAGYSTPSYWVGKIPASEMFTGVPFGPDAGEYLAWFYFGGGKDLYEEIYHKRGVHGVICAVMPPETSGWFREEIATVDDLRGMKMRYNGLGGKVMEKLGVQTQLIATSDLFTALELGTIDGTELSMPAIDEAVGLYQIAKHAYFPAWHQQSTFFEVMFNKAAWDGLSEQKRAIVDTVCEAAVTRSLAEGEAMQFPSLARLEEKGVTLHKWPEEFIDAFEVAWQEVAEEQAAGDEEFAKVWKSYSDFRASYAIWGEMGYLPKN</sequence>
<evidence type="ECO:0000256" key="4">
    <source>
        <dbReference type="PIRSR" id="PIRSR039026-1"/>
    </source>
</evidence>
<dbReference type="Gene3D" id="3.40.190.170">
    <property type="entry name" value="Bacterial extracellular solute-binding protein, family 7"/>
    <property type="match status" value="1"/>
</dbReference>
<comment type="subcellular location">
    <subcellularLocation>
        <location evidence="1">Periplasm</location>
    </subcellularLocation>
</comment>
<dbReference type="OrthoDB" id="9780733at2"/>
<feature type="binding site" evidence="4">
    <location>
        <position position="167"/>
    </location>
    <ligand>
        <name>substrate</name>
    </ligand>
</feature>
<feature type="binding site" evidence="5">
    <location>
        <position position="230"/>
    </location>
    <ligand>
        <name>substrate</name>
    </ligand>
</feature>
<feature type="chain" id="PRO_5015064840" evidence="6">
    <location>
        <begin position="21"/>
        <end position="343"/>
    </location>
</feature>
<keyword evidence="5" id="KW-0479">Metal-binding</keyword>
<evidence type="ECO:0000256" key="6">
    <source>
        <dbReference type="SAM" id="SignalP"/>
    </source>
</evidence>
<dbReference type="GO" id="GO:0046872">
    <property type="term" value="F:metal ion binding"/>
    <property type="evidence" value="ECO:0007669"/>
    <property type="project" value="UniProtKB-KW"/>
</dbReference>